<dbReference type="EMBL" id="JAOPHQ010005860">
    <property type="protein sequence ID" value="KAK0133760.1"/>
    <property type="molecule type" value="Genomic_DNA"/>
</dbReference>
<reference evidence="2" key="1">
    <citation type="journal article" date="2023" name="Front. Mar. Sci.">
        <title>A new Merluccius polli reference genome to investigate the effects of global change in West African waters.</title>
        <authorList>
            <person name="Mateo J.L."/>
            <person name="Blanco-Fernandez C."/>
            <person name="Garcia-Vazquez E."/>
            <person name="Machado-Schiaffino G."/>
        </authorList>
    </citation>
    <scope>NUCLEOTIDE SEQUENCE</scope>
    <source>
        <strain evidence="2">C29</strain>
        <tissue evidence="2">Fin</tissue>
    </source>
</reference>
<protein>
    <submittedName>
        <fullName evidence="2">Uncharacterized protein</fullName>
    </submittedName>
</protein>
<gene>
    <name evidence="2" type="ORF">N1851_030712</name>
</gene>
<name>A0AA47NQJ8_MERPO</name>
<dbReference type="AlphaFoldDB" id="A0AA47NQJ8"/>
<evidence type="ECO:0000313" key="3">
    <source>
        <dbReference type="Proteomes" id="UP001174136"/>
    </source>
</evidence>
<evidence type="ECO:0000313" key="2">
    <source>
        <dbReference type="EMBL" id="KAK0133760.1"/>
    </source>
</evidence>
<accession>A0AA47NQJ8</accession>
<feature type="region of interest" description="Disordered" evidence="1">
    <location>
        <begin position="1"/>
        <end position="21"/>
    </location>
</feature>
<keyword evidence="3" id="KW-1185">Reference proteome</keyword>
<organism evidence="2 3">
    <name type="scientific">Merluccius polli</name>
    <name type="common">Benguela hake</name>
    <name type="synonym">Merluccius cadenati</name>
    <dbReference type="NCBI Taxonomy" id="89951"/>
    <lineage>
        <taxon>Eukaryota</taxon>
        <taxon>Metazoa</taxon>
        <taxon>Chordata</taxon>
        <taxon>Craniata</taxon>
        <taxon>Vertebrata</taxon>
        <taxon>Euteleostomi</taxon>
        <taxon>Actinopterygii</taxon>
        <taxon>Neopterygii</taxon>
        <taxon>Teleostei</taxon>
        <taxon>Neoteleostei</taxon>
        <taxon>Acanthomorphata</taxon>
        <taxon>Zeiogadaria</taxon>
        <taxon>Gadariae</taxon>
        <taxon>Gadiformes</taxon>
        <taxon>Gadoidei</taxon>
        <taxon>Merlucciidae</taxon>
        <taxon>Merluccius</taxon>
    </lineage>
</organism>
<dbReference type="Proteomes" id="UP001174136">
    <property type="component" value="Unassembled WGS sequence"/>
</dbReference>
<evidence type="ECO:0000256" key="1">
    <source>
        <dbReference type="SAM" id="MobiDB-lite"/>
    </source>
</evidence>
<comment type="caution">
    <text evidence="2">The sequence shown here is derived from an EMBL/GenBank/DDBJ whole genome shotgun (WGS) entry which is preliminary data.</text>
</comment>
<sequence length="93" mass="10095">MPIPSVVIEPASSNEGDDDRDVDIISPVAAISDNGVMATESPGIRRHWWCTGPPPKASCTRAFWNSAEPSRTLQNLLELCRAFWNSAEPSGTL</sequence>
<proteinExistence type="predicted"/>